<dbReference type="AlphaFoldDB" id="A0A0N9NG85"/>
<protein>
    <recommendedName>
        <fullName evidence="8">IclR family transcriptional regulator</fullName>
    </recommendedName>
</protein>
<dbReference type="InterPro" id="IPR036390">
    <property type="entry name" value="WH_DNA-bd_sf"/>
</dbReference>
<keyword evidence="2" id="KW-0238">DNA-binding</keyword>
<dbReference type="GO" id="GO:0003677">
    <property type="term" value="F:DNA binding"/>
    <property type="evidence" value="ECO:0007669"/>
    <property type="project" value="UniProtKB-KW"/>
</dbReference>
<reference evidence="6 7" key="2">
    <citation type="journal article" date="2017" name="Int. J. Syst. Evol. Microbiol.">
        <title>Gordonia phthalatica sp. nov., a di-n-butyl phthalate-degrading bacterium isolated from activated sludge.</title>
        <authorList>
            <person name="Jin D."/>
            <person name="Kong X."/>
            <person name="Jia M."/>
            <person name="Yu X."/>
            <person name="Wang X."/>
            <person name="Zhuang X."/>
            <person name="Deng Y."/>
            <person name="Bai Z."/>
        </authorList>
    </citation>
    <scope>NUCLEOTIDE SEQUENCE [LARGE SCALE GENOMIC DNA]</scope>
    <source>
        <strain evidence="6 7">QH-11</strain>
    </source>
</reference>
<dbReference type="SMART" id="SM00346">
    <property type="entry name" value="HTH_ICLR"/>
    <property type="match status" value="1"/>
</dbReference>
<dbReference type="SUPFAM" id="SSF46785">
    <property type="entry name" value="Winged helix' DNA-binding domain"/>
    <property type="match status" value="1"/>
</dbReference>
<dbReference type="STRING" id="1136941.ACH46_18525"/>
<dbReference type="GO" id="GO:0045892">
    <property type="term" value="P:negative regulation of DNA-templated transcription"/>
    <property type="evidence" value="ECO:0007669"/>
    <property type="project" value="TreeGrafter"/>
</dbReference>
<dbReference type="InterPro" id="IPR029016">
    <property type="entry name" value="GAF-like_dom_sf"/>
</dbReference>
<dbReference type="PANTHER" id="PTHR30136:SF34">
    <property type="entry name" value="TRANSCRIPTIONAL REGULATOR"/>
    <property type="match status" value="1"/>
</dbReference>
<evidence type="ECO:0000313" key="6">
    <source>
        <dbReference type="EMBL" id="ALG86123.1"/>
    </source>
</evidence>
<dbReference type="InterPro" id="IPR005471">
    <property type="entry name" value="Tscrpt_reg_IclR_N"/>
</dbReference>
<dbReference type="PATRIC" id="fig|1136941.3.peg.3789"/>
<evidence type="ECO:0000256" key="1">
    <source>
        <dbReference type="ARBA" id="ARBA00023015"/>
    </source>
</evidence>
<gene>
    <name evidence="6" type="ORF">ACH46_18525</name>
</gene>
<keyword evidence="7" id="KW-1185">Reference proteome</keyword>
<dbReference type="Pfam" id="PF09339">
    <property type="entry name" value="HTH_IclR"/>
    <property type="match status" value="1"/>
</dbReference>
<feature type="domain" description="IclR-ED" evidence="5">
    <location>
        <begin position="73"/>
        <end position="257"/>
    </location>
</feature>
<dbReference type="Pfam" id="PF01614">
    <property type="entry name" value="IclR_C"/>
    <property type="match status" value="1"/>
</dbReference>
<evidence type="ECO:0000259" key="4">
    <source>
        <dbReference type="PROSITE" id="PS51077"/>
    </source>
</evidence>
<sequence length="261" mass="28008">MQERRTDDRDLVQSLIRGVEVIRIFDGDHSALTLDEASTLSGHSRSATRRLLRTLMHENLVEFDGRLFRLTSHVLELGYVQQSRLPIAEIVAPHCSALAARIRHTVSVAQLDGDEVVYIARANAPRIMAIAVGVGTRLPAHLPAIGRALLAWRSDDELAAYARSATFLENPVATLGDGDALLASLAATREKGWASAFGDLDVGLTAIAAPIRDRSGTIVAAVNIATHVDDLADESVLTDLVPDLLEVAGAIGGDLHARHRA</sequence>
<dbReference type="PROSITE" id="PS51078">
    <property type="entry name" value="ICLR_ED"/>
    <property type="match status" value="1"/>
</dbReference>
<dbReference type="RefSeq" id="WP_062394228.1">
    <property type="nucleotide sequence ID" value="NZ_CP011853.1"/>
</dbReference>
<dbReference type="Proteomes" id="UP000063789">
    <property type="component" value="Chromosome"/>
</dbReference>
<dbReference type="EMBL" id="CP011853">
    <property type="protein sequence ID" value="ALG86123.1"/>
    <property type="molecule type" value="Genomic_DNA"/>
</dbReference>
<dbReference type="InterPro" id="IPR050707">
    <property type="entry name" value="HTH_MetabolicPath_Reg"/>
</dbReference>
<organism evidence="6 7">
    <name type="scientific">Gordonia phthalatica</name>
    <dbReference type="NCBI Taxonomy" id="1136941"/>
    <lineage>
        <taxon>Bacteria</taxon>
        <taxon>Bacillati</taxon>
        <taxon>Actinomycetota</taxon>
        <taxon>Actinomycetes</taxon>
        <taxon>Mycobacteriales</taxon>
        <taxon>Gordoniaceae</taxon>
        <taxon>Gordonia</taxon>
    </lineage>
</organism>
<keyword evidence="3" id="KW-0804">Transcription</keyword>
<evidence type="ECO:0000259" key="5">
    <source>
        <dbReference type="PROSITE" id="PS51078"/>
    </source>
</evidence>
<dbReference type="Gene3D" id="3.30.450.40">
    <property type="match status" value="1"/>
</dbReference>
<dbReference type="PANTHER" id="PTHR30136">
    <property type="entry name" value="HELIX-TURN-HELIX TRANSCRIPTIONAL REGULATOR, ICLR FAMILY"/>
    <property type="match status" value="1"/>
</dbReference>
<evidence type="ECO:0000313" key="7">
    <source>
        <dbReference type="Proteomes" id="UP000063789"/>
    </source>
</evidence>
<reference evidence="7" key="1">
    <citation type="submission" date="2015-06" db="EMBL/GenBank/DDBJ databases">
        <title>Complete genome sequence and metabolic analysis of phthalate degradation pathway in Gordonia sp. QH-11.</title>
        <authorList>
            <person name="Jin D."/>
            <person name="Kong X."/>
            <person name="Bai Z."/>
        </authorList>
    </citation>
    <scope>NUCLEOTIDE SEQUENCE [LARGE SCALE GENOMIC DNA]</scope>
    <source>
        <strain evidence="7">QH-11</strain>
    </source>
</reference>
<evidence type="ECO:0000256" key="2">
    <source>
        <dbReference type="ARBA" id="ARBA00023125"/>
    </source>
</evidence>
<dbReference type="SUPFAM" id="SSF55781">
    <property type="entry name" value="GAF domain-like"/>
    <property type="match status" value="1"/>
</dbReference>
<dbReference type="Gene3D" id="1.10.10.10">
    <property type="entry name" value="Winged helix-like DNA-binding domain superfamily/Winged helix DNA-binding domain"/>
    <property type="match status" value="1"/>
</dbReference>
<keyword evidence="1" id="KW-0805">Transcription regulation</keyword>
<feature type="domain" description="HTH iclR-type" evidence="4">
    <location>
        <begin position="12"/>
        <end position="72"/>
    </location>
</feature>
<dbReference type="InterPro" id="IPR036388">
    <property type="entry name" value="WH-like_DNA-bd_sf"/>
</dbReference>
<dbReference type="InterPro" id="IPR014757">
    <property type="entry name" value="Tscrpt_reg_IclR_C"/>
</dbReference>
<name>A0A0N9NG85_9ACTN</name>
<dbReference type="PROSITE" id="PS51077">
    <property type="entry name" value="HTH_ICLR"/>
    <property type="match status" value="1"/>
</dbReference>
<accession>A0A0N9NG85</accession>
<evidence type="ECO:0008006" key="8">
    <source>
        <dbReference type="Google" id="ProtNLM"/>
    </source>
</evidence>
<dbReference type="KEGG" id="goq:ACH46_18525"/>
<proteinExistence type="predicted"/>
<dbReference type="GO" id="GO:0003700">
    <property type="term" value="F:DNA-binding transcription factor activity"/>
    <property type="evidence" value="ECO:0007669"/>
    <property type="project" value="TreeGrafter"/>
</dbReference>
<evidence type="ECO:0000256" key="3">
    <source>
        <dbReference type="ARBA" id="ARBA00023163"/>
    </source>
</evidence>